<keyword evidence="4" id="KW-1185">Reference proteome</keyword>
<protein>
    <recommendedName>
        <fullName evidence="2">B box-type domain-containing protein</fullName>
    </recommendedName>
</protein>
<organism evidence="3 4">
    <name type="scientific">Solanum commersonii</name>
    <name type="common">Commerson's wild potato</name>
    <name type="synonym">Commerson's nightshade</name>
    <dbReference type="NCBI Taxonomy" id="4109"/>
    <lineage>
        <taxon>Eukaryota</taxon>
        <taxon>Viridiplantae</taxon>
        <taxon>Streptophyta</taxon>
        <taxon>Embryophyta</taxon>
        <taxon>Tracheophyta</taxon>
        <taxon>Spermatophyta</taxon>
        <taxon>Magnoliopsida</taxon>
        <taxon>eudicotyledons</taxon>
        <taxon>Gunneridae</taxon>
        <taxon>Pentapetalae</taxon>
        <taxon>asterids</taxon>
        <taxon>lamiids</taxon>
        <taxon>Solanales</taxon>
        <taxon>Solanaceae</taxon>
        <taxon>Solanoideae</taxon>
        <taxon>Solaneae</taxon>
        <taxon>Solanum</taxon>
    </lineage>
</organism>
<dbReference type="PROSITE" id="PS50119">
    <property type="entry name" value="ZF_BBOX"/>
    <property type="match status" value="1"/>
</dbReference>
<dbReference type="InterPro" id="IPR006734">
    <property type="entry name" value="PLATZ"/>
</dbReference>
<keyword evidence="1" id="KW-0863">Zinc-finger</keyword>
<name>A0A9J6A8S9_SOLCO</name>
<accession>A0A9J6A8S9</accession>
<comment type="caution">
    <text evidence="3">The sequence shown here is derived from an EMBL/GenBank/DDBJ whole genome shotgun (WGS) entry which is preliminary data.</text>
</comment>
<evidence type="ECO:0000259" key="2">
    <source>
        <dbReference type="PROSITE" id="PS50119"/>
    </source>
</evidence>
<proteinExistence type="predicted"/>
<dbReference type="SUPFAM" id="SSF57845">
    <property type="entry name" value="B-box zinc-binding domain"/>
    <property type="match status" value="1"/>
</dbReference>
<dbReference type="PANTHER" id="PTHR31065:SF93">
    <property type="entry name" value="B BOX-TYPE DOMAIN-CONTAINING PROTEIN"/>
    <property type="match status" value="1"/>
</dbReference>
<dbReference type="InterPro" id="IPR000315">
    <property type="entry name" value="Znf_B-box"/>
</dbReference>
<keyword evidence="1" id="KW-0862">Zinc</keyword>
<dbReference type="Proteomes" id="UP000824120">
    <property type="component" value="Chromosome 2"/>
</dbReference>
<sequence length="284" mass="32889">MTILFQGELEPSRNMPTWLGPLLKKTFFGACLVHDELQKNERSKYCITYVVPLEQMEKYINCKLIQPYRCNKTRVIALNPLPHCGSGSLIAGDPTCLTCKRRLHDPEQFQFCSIACQGELEPSRNMPTWLGLLLKKTFFGACLVHDELQKNELSKYCITCDSDLCMYCISSNKHNDHDQLKIYRHVYKDVVLLEQMEKYIDCKLIQPYRCNKKWVIALNPLPHCGSGSLIAGDPTCLTCKRRLHDPEQFQFCSIACQVEDRWGKIAEMKRKRKRKGIPRRAPLK</sequence>
<dbReference type="EMBL" id="JACXVP010000002">
    <property type="protein sequence ID" value="KAG5620691.1"/>
    <property type="molecule type" value="Genomic_DNA"/>
</dbReference>
<dbReference type="OrthoDB" id="670813at2759"/>
<keyword evidence="1" id="KW-0479">Metal-binding</keyword>
<reference evidence="3 4" key="1">
    <citation type="submission" date="2020-09" db="EMBL/GenBank/DDBJ databases">
        <title>De no assembly of potato wild relative species, Solanum commersonii.</title>
        <authorList>
            <person name="Cho K."/>
        </authorList>
    </citation>
    <scope>NUCLEOTIDE SEQUENCE [LARGE SCALE GENOMIC DNA]</scope>
    <source>
        <strain evidence="3">LZ3.2</strain>
        <tissue evidence="3">Leaf</tissue>
    </source>
</reference>
<dbReference type="CDD" id="cd19756">
    <property type="entry name" value="Bbox2"/>
    <property type="match status" value="1"/>
</dbReference>
<evidence type="ECO:0000256" key="1">
    <source>
        <dbReference type="PROSITE-ProRule" id="PRU00024"/>
    </source>
</evidence>
<feature type="domain" description="B box-type" evidence="2">
    <location>
        <begin position="142"/>
        <end position="182"/>
    </location>
</feature>
<dbReference type="PANTHER" id="PTHR31065">
    <property type="entry name" value="PLATZ TRANSCRIPTION FACTOR FAMILY PROTEIN"/>
    <property type="match status" value="1"/>
</dbReference>
<evidence type="ECO:0000313" key="4">
    <source>
        <dbReference type="Proteomes" id="UP000824120"/>
    </source>
</evidence>
<dbReference type="AlphaFoldDB" id="A0A9J6A8S9"/>
<dbReference type="Pfam" id="PF04640">
    <property type="entry name" value="PLATZ"/>
    <property type="match status" value="2"/>
</dbReference>
<dbReference type="GO" id="GO:0008270">
    <property type="term" value="F:zinc ion binding"/>
    <property type="evidence" value="ECO:0007669"/>
    <property type="project" value="UniProtKB-KW"/>
</dbReference>
<evidence type="ECO:0000313" key="3">
    <source>
        <dbReference type="EMBL" id="KAG5620691.1"/>
    </source>
</evidence>
<gene>
    <name evidence="3" type="ORF">H5410_005909</name>
</gene>